<dbReference type="Pfam" id="PF00069">
    <property type="entry name" value="Pkinase"/>
    <property type="match status" value="1"/>
</dbReference>
<dbReference type="SMART" id="SM00220">
    <property type="entry name" value="S_TKc"/>
    <property type="match status" value="1"/>
</dbReference>
<reference evidence="5" key="2">
    <citation type="submission" date="2025-08" db="UniProtKB">
        <authorList>
            <consortium name="Ensembl"/>
        </authorList>
    </citation>
    <scope>IDENTIFICATION</scope>
</reference>
<evidence type="ECO:0000259" key="4">
    <source>
        <dbReference type="PROSITE" id="PS50011"/>
    </source>
</evidence>
<organism evidence="5 6">
    <name type="scientific">Oncorhynchus mykiss</name>
    <name type="common">Rainbow trout</name>
    <name type="synonym">Salmo gairdneri</name>
    <dbReference type="NCBI Taxonomy" id="8022"/>
    <lineage>
        <taxon>Eukaryota</taxon>
        <taxon>Metazoa</taxon>
        <taxon>Chordata</taxon>
        <taxon>Craniata</taxon>
        <taxon>Vertebrata</taxon>
        <taxon>Euteleostomi</taxon>
        <taxon>Actinopterygii</taxon>
        <taxon>Neopterygii</taxon>
        <taxon>Teleostei</taxon>
        <taxon>Protacanthopterygii</taxon>
        <taxon>Salmoniformes</taxon>
        <taxon>Salmonidae</taxon>
        <taxon>Salmoninae</taxon>
        <taxon>Oncorhynchus</taxon>
    </lineage>
</organism>
<keyword evidence="2 3" id="KW-0067">ATP-binding</keyword>
<dbReference type="InterPro" id="IPR050117">
    <property type="entry name" value="MAPK"/>
</dbReference>
<evidence type="ECO:0000313" key="6">
    <source>
        <dbReference type="Proteomes" id="UP000694395"/>
    </source>
</evidence>
<dbReference type="InterPro" id="IPR017441">
    <property type="entry name" value="Protein_kinase_ATP_BS"/>
</dbReference>
<protein>
    <recommendedName>
        <fullName evidence="4">Protein kinase domain-containing protein</fullName>
    </recommendedName>
</protein>
<accession>A0A8C7LQL4</accession>
<keyword evidence="1 3" id="KW-0547">Nucleotide-binding</keyword>
<reference evidence="5" key="3">
    <citation type="submission" date="2025-09" db="UniProtKB">
        <authorList>
            <consortium name="Ensembl"/>
        </authorList>
    </citation>
    <scope>IDENTIFICATION</scope>
</reference>
<keyword evidence="6" id="KW-1185">Reference proteome</keyword>
<evidence type="ECO:0000256" key="1">
    <source>
        <dbReference type="ARBA" id="ARBA00022741"/>
    </source>
</evidence>
<dbReference type="PROSITE" id="PS50011">
    <property type="entry name" value="PROTEIN_KINASE_DOM"/>
    <property type="match status" value="1"/>
</dbReference>
<sequence length="170" mass="19652">MKCHSEIIKTIGEGIFAVVLRTKCLKDGKYYVCKTVKQPLESNDGLYFLFAYLSFSCHHMDLVFYQIGLFSYPMPESRIHNYMYQLCKSLDHIHNHGLFHREIKPENNLIKLGDFGSTPECLVTDRHYSHKYSLISLWPLFPGSNELDQGSKIHDVPGTPKVAVLRKFKP</sequence>
<feature type="binding site" evidence="3">
    <location>
        <position position="34"/>
    </location>
    <ligand>
        <name>ATP</name>
        <dbReference type="ChEBI" id="CHEBI:30616"/>
    </ligand>
</feature>
<evidence type="ECO:0000313" key="5">
    <source>
        <dbReference type="Ensembl" id="ENSOMYP00000004584.2"/>
    </source>
</evidence>
<dbReference type="Proteomes" id="UP000694395">
    <property type="component" value="Chromosome 4"/>
</dbReference>
<dbReference type="PROSITE" id="PS00107">
    <property type="entry name" value="PROTEIN_KINASE_ATP"/>
    <property type="match status" value="1"/>
</dbReference>
<name>A0A8C7LQL4_ONCMY</name>
<evidence type="ECO:0000256" key="3">
    <source>
        <dbReference type="PROSITE-ProRule" id="PRU10141"/>
    </source>
</evidence>
<dbReference type="SUPFAM" id="SSF56112">
    <property type="entry name" value="Protein kinase-like (PK-like)"/>
    <property type="match status" value="1"/>
</dbReference>
<dbReference type="GO" id="GO:0005524">
    <property type="term" value="F:ATP binding"/>
    <property type="evidence" value="ECO:0007669"/>
    <property type="project" value="UniProtKB-UniRule"/>
</dbReference>
<proteinExistence type="predicted"/>
<feature type="domain" description="Protein kinase" evidence="4">
    <location>
        <begin position="1"/>
        <end position="170"/>
    </location>
</feature>
<dbReference type="InterPro" id="IPR011009">
    <property type="entry name" value="Kinase-like_dom_sf"/>
</dbReference>
<reference evidence="5" key="1">
    <citation type="submission" date="2020-07" db="EMBL/GenBank/DDBJ databases">
        <title>A long reads based de novo assembly of the rainbow trout Arlee double haploid line genome.</title>
        <authorList>
            <person name="Gao G."/>
            <person name="Palti Y."/>
        </authorList>
    </citation>
    <scope>NUCLEOTIDE SEQUENCE [LARGE SCALE GENOMIC DNA]</scope>
</reference>
<dbReference type="Ensembl" id="ENSOMYT00000005133.2">
    <property type="protein sequence ID" value="ENSOMYP00000004584.2"/>
    <property type="gene ID" value="ENSOMYG00000002397.2"/>
</dbReference>
<dbReference type="AlphaFoldDB" id="A0A8C7LQL4"/>
<dbReference type="PANTHER" id="PTHR24055">
    <property type="entry name" value="MITOGEN-ACTIVATED PROTEIN KINASE"/>
    <property type="match status" value="1"/>
</dbReference>
<evidence type="ECO:0000256" key="2">
    <source>
        <dbReference type="ARBA" id="ARBA00022840"/>
    </source>
</evidence>
<dbReference type="GeneTree" id="ENSGT00940000159582"/>
<dbReference type="InterPro" id="IPR000719">
    <property type="entry name" value="Prot_kinase_dom"/>
</dbReference>
<dbReference type="GO" id="GO:0004672">
    <property type="term" value="F:protein kinase activity"/>
    <property type="evidence" value="ECO:0007669"/>
    <property type="project" value="InterPro"/>
</dbReference>
<dbReference type="Gene3D" id="1.10.510.10">
    <property type="entry name" value="Transferase(Phosphotransferase) domain 1"/>
    <property type="match status" value="1"/>
</dbReference>